<feature type="transmembrane region" description="Helical" evidence="3">
    <location>
        <begin position="1031"/>
        <end position="1052"/>
    </location>
</feature>
<keyword evidence="3" id="KW-0472">Membrane</keyword>
<feature type="transmembrane region" description="Helical" evidence="3">
    <location>
        <begin position="868"/>
        <end position="886"/>
    </location>
</feature>
<dbReference type="InterPro" id="IPR059000">
    <property type="entry name" value="ATPase_P-type_domA"/>
</dbReference>
<keyword evidence="3" id="KW-0812">Transmembrane</keyword>
<dbReference type="Proteomes" id="UP001146793">
    <property type="component" value="Unassembled WGS sequence"/>
</dbReference>
<evidence type="ECO:0000259" key="5">
    <source>
        <dbReference type="Pfam" id="PF00689"/>
    </source>
</evidence>
<keyword evidence="2" id="KW-0460">Magnesium</keyword>
<evidence type="ECO:0000256" key="3">
    <source>
        <dbReference type="SAM" id="Phobius"/>
    </source>
</evidence>
<comment type="caution">
    <text evidence="6">The sequence shown here is derived from an EMBL/GenBank/DDBJ whole genome shotgun (WGS) entry which is preliminary data.</text>
</comment>
<feature type="transmembrane region" description="Helical" evidence="3">
    <location>
        <begin position="999"/>
        <end position="1019"/>
    </location>
</feature>
<dbReference type="Gene3D" id="1.20.1110.10">
    <property type="entry name" value="Calcium-transporting ATPase, transmembrane domain"/>
    <property type="match status" value="2"/>
</dbReference>
<proteinExistence type="predicted"/>
<feature type="transmembrane region" description="Helical" evidence="3">
    <location>
        <begin position="85"/>
        <end position="104"/>
    </location>
</feature>
<feature type="transmembrane region" description="Helical" evidence="3">
    <location>
        <begin position="261"/>
        <end position="283"/>
    </location>
</feature>
<dbReference type="Pfam" id="PF13246">
    <property type="entry name" value="Cation_ATPase"/>
    <property type="match status" value="1"/>
</dbReference>
<feature type="transmembrane region" description="Helical" evidence="3">
    <location>
        <begin position="953"/>
        <end position="972"/>
    </location>
</feature>
<dbReference type="SUPFAM" id="SSF81660">
    <property type="entry name" value="Metal cation-transporting ATPase, ATP-binding domain N"/>
    <property type="match status" value="1"/>
</dbReference>
<dbReference type="PANTHER" id="PTHR24093:SF506">
    <property type="entry name" value="CATION-TRANSPORTING ATPASE PMA1"/>
    <property type="match status" value="1"/>
</dbReference>
<reference evidence="6" key="1">
    <citation type="submission" date="2022-08" db="EMBL/GenBank/DDBJ databases">
        <title>Novel sulphate-reducing endosymbionts in the free-living metamonad Anaeramoeba.</title>
        <authorList>
            <person name="Jerlstrom-Hultqvist J."/>
            <person name="Cepicka I."/>
            <person name="Gallot-Lavallee L."/>
            <person name="Salas-Leiva D."/>
            <person name="Curtis B.A."/>
            <person name="Zahonova K."/>
            <person name="Pipaliya S."/>
            <person name="Dacks J."/>
            <person name="Roger A.J."/>
        </authorList>
    </citation>
    <scope>NUCLEOTIDE SEQUENCE</scope>
    <source>
        <strain evidence="6">Busselton2</strain>
    </source>
</reference>
<name>A0AAV7Z3A7_9EUKA</name>
<dbReference type="InterPro" id="IPR023299">
    <property type="entry name" value="ATPase_P-typ_cyto_dom_N"/>
</dbReference>
<keyword evidence="1" id="KW-0479">Metal-binding</keyword>
<dbReference type="AlphaFoldDB" id="A0AAV7Z3A7"/>
<dbReference type="SUPFAM" id="SSF81665">
    <property type="entry name" value="Calcium ATPase, transmembrane domain M"/>
    <property type="match status" value="2"/>
</dbReference>
<organism evidence="6 7">
    <name type="scientific">Anaeramoeba flamelloides</name>
    <dbReference type="NCBI Taxonomy" id="1746091"/>
    <lineage>
        <taxon>Eukaryota</taxon>
        <taxon>Metamonada</taxon>
        <taxon>Anaeramoebidae</taxon>
        <taxon>Anaeramoeba</taxon>
    </lineage>
</organism>
<feature type="transmembrane region" description="Helical" evidence="3">
    <location>
        <begin position="1072"/>
        <end position="1095"/>
    </location>
</feature>
<dbReference type="InterPro" id="IPR006068">
    <property type="entry name" value="ATPase_P-typ_cation-transptr_C"/>
</dbReference>
<evidence type="ECO:0000313" key="7">
    <source>
        <dbReference type="Proteomes" id="UP001146793"/>
    </source>
</evidence>
<dbReference type="InterPro" id="IPR008250">
    <property type="entry name" value="ATPase_P-typ_transduc_dom_A_sf"/>
</dbReference>
<keyword evidence="3" id="KW-1133">Transmembrane helix</keyword>
<dbReference type="Gene3D" id="2.70.150.10">
    <property type="entry name" value="Calcium-transporting ATPase, cytoplasmic transduction domain A"/>
    <property type="match status" value="1"/>
</dbReference>
<evidence type="ECO:0000313" key="6">
    <source>
        <dbReference type="EMBL" id="KAJ3435090.1"/>
    </source>
</evidence>
<feature type="transmembrane region" description="Helical" evidence="3">
    <location>
        <begin position="303"/>
        <end position="325"/>
    </location>
</feature>
<dbReference type="GO" id="GO:0000166">
    <property type="term" value="F:nucleotide binding"/>
    <property type="evidence" value="ECO:0007669"/>
    <property type="project" value="InterPro"/>
</dbReference>
<dbReference type="SUPFAM" id="SSF81653">
    <property type="entry name" value="Calcium ATPase, transduction domain A"/>
    <property type="match status" value="1"/>
</dbReference>
<dbReference type="InterPro" id="IPR023298">
    <property type="entry name" value="ATPase_P-typ_TM_dom_sf"/>
</dbReference>
<feature type="transmembrane region" description="Helical" evidence="3">
    <location>
        <begin position="62"/>
        <end position="79"/>
    </location>
</feature>
<feature type="domain" description="P-type ATPase A" evidence="4">
    <location>
        <begin position="126"/>
        <end position="233"/>
    </location>
</feature>
<sequence length="1098" mass="126367">MIKDPHLKTTKEILKEFSIREDFGLSLRQVIENRKKYGRNKELIPKPTFFKELKELVKTKRFLFRILCCLLFFIATIIVESSDLFYESILGFLLIIISVVYQSFEQKEINKNLRKQEKKLSSKYIVTRAAQTYSIEKRDLSVGDVVHLYPGKEAPCDVRIIRIYSSTFVVDQSKIFASEGQNEVKKQTGAIPNKVKEPENYSNICYSGSYILFGRAKGIVLAMGADSFVSKMGEESIYSTKQIFLENQKENEPVLNKIKNVLSFFTNYFLILSIVIVAVLLFPHLTGEQNQYLNQKNCKYIQFLITLFHVSLLYQDLAFELTALLKNAKMRLFNLFLINFSIRDGLKIFYLFSSLFPNILITNFRKIFTSNEMTVKRIFYLHSNGKFKICQAKDTKYEPVGKLSTYPNDRVIDYSINEICLRKLGLIASLCNNAALFYSKKEIQNDNMDKLSNQGLNNTATPTTTTANSNGNNITNTEISEMINNDYDEEEIYDKIGKPIEAALLVMSEKIGAPRGIDNRIQREIPSGERVAFARNCWSKKYEVLYTEEYDKNRKLMSTLVHNKTLVHENKINEILNQKKEENEKENVNEQEYTLLVKGALNQILESSDKILFSDGKISKLTQNLKLKIKKKAKEFSTEGLTMMGFAYRDQFNENPLNADLHFLENGLVFVAATGIEDKINSKEISENLDTIVQSGMNCLAIITGETTDSIKGMTKDIPIFQNTFIIDNDDLININNDRNLINKNNKRNDQKNELKKVLINLNQGKSKNDEKIKIILITNSNKETKKIFLNAISDFKKNNKNKNKIMTLESDLTNLDSIKKSTISLSLGKTGSDLLKNNTDLILYNESLKGITDALEQFTKVFSNVRGWVGFNISFIISLFLITILSKFFHFQIFNFTQIFLLIVLKKLLISRLDIFNLTEKNIFQKIHSKKLRSQGKGKPLIWSWSSFSHHLFSSIFIFCITVSGIIYYLAMYEYGPQLSFTQILDETAILNAINDGYPITTFALTLFFFIHCLRSLLMFSEFQSIFMSIFSNILVLTPVFLMAVTLLIFQKISLLQKFFSLSKLPIEDCALVIIFSLIIIVFEEIIKFFKFILNKI</sequence>
<protein>
    <submittedName>
        <fullName evidence="6">Calcium-transporting atpase</fullName>
    </submittedName>
</protein>
<evidence type="ECO:0000259" key="4">
    <source>
        <dbReference type="Pfam" id="PF00122"/>
    </source>
</evidence>
<dbReference type="EMBL" id="JANTQA010000042">
    <property type="protein sequence ID" value="KAJ3435090.1"/>
    <property type="molecule type" value="Genomic_DNA"/>
</dbReference>
<dbReference type="Pfam" id="PF00122">
    <property type="entry name" value="E1-E2_ATPase"/>
    <property type="match status" value="1"/>
</dbReference>
<evidence type="ECO:0000256" key="1">
    <source>
        <dbReference type="ARBA" id="ARBA00022723"/>
    </source>
</evidence>
<accession>A0AAV7Z3A7</accession>
<evidence type="ECO:0000256" key="2">
    <source>
        <dbReference type="ARBA" id="ARBA00022842"/>
    </source>
</evidence>
<gene>
    <name evidence="6" type="ORF">M0812_02220</name>
</gene>
<dbReference type="GO" id="GO:0005886">
    <property type="term" value="C:plasma membrane"/>
    <property type="evidence" value="ECO:0007669"/>
    <property type="project" value="TreeGrafter"/>
</dbReference>
<dbReference type="PANTHER" id="PTHR24093">
    <property type="entry name" value="CATION TRANSPORTING ATPASE"/>
    <property type="match status" value="1"/>
</dbReference>
<feature type="domain" description="Cation-transporting P-type ATPase C-terminal" evidence="5">
    <location>
        <begin position="943"/>
        <end position="1091"/>
    </location>
</feature>
<dbReference type="Pfam" id="PF00689">
    <property type="entry name" value="Cation_ATPase_C"/>
    <property type="match status" value="1"/>
</dbReference>
<dbReference type="Gene3D" id="3.40.1110.10">
    <property type="entry name" value="Calcium-transporting ATPase, cytoplasmic domain N"/>
    <property type="match status" value="1"/>
</dbReference>
<dbReference type="GO" id="GO:0005388">
    <property type="term" value="F:P-type calcium transporter activity"/>
    <property type="evidence" value="ECO:0007669"/>
    <property type="project" value="TreeGrafter"/>
</dbReference>
<dbReference type="GO" id="GO:0046872">
    <property type="term" value="F:metal ion binding"/>
    <property type="evidence" value="ECO:0007669"/>
    <property type="project" value="UniProtKB-KW"/>
</dbReference>